<evidence type="ECO:0000313" key="10">
    <source>
        <dbReference type="EMBL" id="CAA9269240.1"/>
    </source>
</evidence>
<dbReference type="GO" id="GO:0006538">
    <property type="term" value="P:L-glutamate catabolic process"/>
    <property type="evidence" value="ECO:0007669"/>
    <property type="project" value="TreeGrafter"/>
</dbReference>
<comment type="similarity">
    <text evidence="1 4 8">Belongs to the Glu/Leu/Phe/Val dehydrogenases family.</text>
</comment>
<dbReference type="SMART" id="SM00839">
    <property type="entry name" value="ELFV_dehydrog"/>
    <property type="match status" value="1"/>
</dbReference>
<dbReference type="Gene3D" id="3.40.50.10860">
    <property type="entry name" value="Leucine Dehydrogenase, chain A, domain 1"/>
    <property type="match status" value="1"/>
</dbReference>
<gene>
    <name evidence="10" type="ORF">AVDCRST_MAG76-3286</name>
</gene>
<feature type="active site" description="Proton donor" evidence="5">
    <location>
        <position position="102"/>
    </location>
</feature>
<dbReference type="SUPFAM" id="SSF51735">
    <property type="entry name" value="NAD(P)-binding Rossmann-fold domains"/>
    <property type="match status" value="1"/>
</dbReference>
<evidence type="ECO:0000256" key="6">
    <source>
        <dbReference type="PIRSR" id="PIRSR000185-2"/>
    </source>
</evidence>
<dbReference type="GO" id="GO:0004352">
    <property type="term" value="F:glutamate dehydrogenase (NAD+) activity"/>
    <property type="evidence" value="ECO:0007669"/>
    <property type="project" value="TreeGrafter"/>
</dbReference>
<dbReference type="InterPro" id="IPR033524">
    <property type="entry name" value="Glu/Leu/Phe/Val_DH_AS"/>
</dbReference>
<dbReference type="InterPro" id="IPR006095">
    <property type="entry name" value="Glu/Leu/Phe/Val/Trp_DH"/>
</dbReference>
<dbReference type="FunFam" id="3.40.50.10860:FF:000003">
    <property type="entry name" value="Glutamate dehydrogenase"/>
    <property type="match status" value="1"/>
</dbReference>
<dbReference type="EMBL" id="CADCSZ010000197">
    <property type="protein sequence ID" value="CAA9269240.1"/>
    <property type="molecule type" value="Genomic_DNA"/>
</dbReference>
<dbReference type="PIRSF" id="PIRSF000185">
    <property type="entry name" value="Glu_DH"/>
    <property type="match status" value="1"/>
</dbReference>
<name>A0A6J4J4I4_9ACTN</name>
<evidence type="ECO:0000256" key="4">
    <source>
        <dbReference type="PIRNR" id="PIRNR000185"/>
    </source>
</evidence>
<dbReference type="InterPro" id="IPR014362">
    <property type="entry name" value="Glu_DH"/>
</dbReference>
<dbReference type="InterPro" id="IPR046346">
    <property type="entry name" value="Aminoacid_DH-like_N_sf"/>
</dbReference>
<dbReference type="Pfam" id="PF00208">
    <property type="entry name" value="ELFV_dehydrog"/>
    <property type="match status" value="1"/>
</dbReference>
<evidence type="ECO:0000259" key="9">
    <source>
        <dbReference type="SMART" id="SM00839"/>
    </source>
</evidence>
<dbReference type="PANTHER" id="PTHR11606">
    <property type="entry name" value="GLUTAMATE DEHYDROGENASE"/>
    <property type="match status" value="1"/>
</dbReference>
<dbReference type="InterPro" id="IPR033922">
    <property type="entry name" value="NAD_bind_Glu_DH"/>
</dbReference>
<feature type="domain" description="Glutamate/phenylalanine/leucine/valine/L-tryptophan dehydrogenase C-terminal" evidence="9">
    <location>
        <begin position="178"/>
        <end position="410"/>
    </location>
</feature>
<dbReference type="InterPro" id="IPR006096">
    <property type="entry name" value="Glu/Leu/Phe/Val/Trp_DH_C"/>
</dbReference>
<dbReference type="SUPFAM" id="SSF53223">
    <property type="entry name" value="Aminoacid dehydrogenase-like, N-terminal domain"/>
    <property type="match status" value="1"/>
</dbReference>
<feature type="binding site" evidence="6">
    <location>
        <position position="346"/>
    </location>
    <ligand>
        <name>substrate</name>
    </ligand>
</feature>
<evidence type="ECO:0000256" key="3">
    <source>
        <dbReference type="ARBA" id="ARBA00023027"/>
    </source>
</evidence>
<dbReference type="PANTHER" id="PTHR11606:SF24">
    <property type="entry name" value="NAD-SPECIFIC GLUTAMATE DEHYDROGENASE"/>
    <property type="match status" value="1"/>
</dbReference>
<feature type="binding site" evidence="6">
    <location>
        <position position="90"/>
    </location>
    <ligand>
        <name>substrate</name>
    </ligand>
</feature>
<dbReference type="AlphaFoldDB" id="A0A6J4J4I4"/>
<evidence type="ECO:0000256" key="7">
    <source>
        <dbReference type="PIRSR" id="PIRSR000185-3"/>
    </source>
</evidence>
<protein>
    <recommendedName>
        <fullName evidence="4">Glutamate dehydrogenase</fullName>
    </recommendedName>
</protein>
<keyword evidence="6" id="KW-0547">Nucleotide-binding</keyword>
<feature type="binding site" evidence="6">
    <location>
        <position position="66"/>
    </location>
    <ligand>
        <name>substrate</name>
    </ligand>
</feature>
<dbReference type="Pfam" id="PF02812">
    <property type="entry name" value="ELFV_dehydrog_N"/>
    <property type="match status" value="1"/>
</dbReference>
<feature type="binding site" evidence="6">
    <location>
        <position position="185"/>
    </location>
    <ligand>
        <name>NAD(+)</name>
        <dbReference type="ChEBI" id="CHEBI:57540"/>
    </ligand>
</feature>
<organism evidence="10">
    <name type="scientific">uncultured Acidimicrobiales bacterium</name>
    <dbReference type="NCBI Taxonomy" id="310071"/>
    <lineage>
        <taxon>Bacteria</taxon>
        <taxon>Bacillati</taxon>
        <taxon>Actinomycetota</taxon>
        <taxon>Acidimicrobiia</taxon>
        <taxon>Acidimicrobiales</taxon>
        <taxon>environmental samples</taxon>
    </lineage>
</organism>
<evidence type="ECO:0000256" key="2">
    <source>
        <dbReference type="ARBA" id="ARBA00023002"/>
    </source>
</evidence>
<feature type="site" description="Important for catalysis" evidence="7">
    <location>
        <position position="142"/>
    </location>
</feature>
<keyword evidence="2 4" id="KW-0560">Oxidoreductase</keyword>
<dbReference type="CDD" id="cd01076">
    <property type="entry name" value="NAD_bind_1_Glu_DH"/>
    <property type="match status" value="1"/>
</dbReference>
<reference evidence="10" key="1">
    <citation type="submission" date="2020-02" db="EMBL/GenBank/DDBJ databases">
        <authorList>
            <person name="Meier V. D."/>
        </authorList>
    </citation>
    <scope>NUCLEOTIDE SEQUENCE</scope>
    <source>
        <strain evidence="10">AVDCRST_MAG76</strain>
    </source>
</reference>
<dbReference type="PRINTS" id="PR00082">
    <property type="entry name" value="GLFDHDRGNASE"/>
</dbReference>
<keyword evidence="3 6" id="KW-0520">NAD</keyword>
<dbReference type="InterPro" id="IPR036291">
    <property type="entry name" value="NAD(P)-bd_dom_sf"/>
</dbReference>
<dbReference type="InterPro" id="IPR006097">
    <property type="entry name" value="Glu/Leu/Phe/Val/Trp_DH_dimer"/>
</dbReference>
<proteinExistence type="inferred from homology"/>
<evidence type="ECO:0000256" key="1">
    <source>
        <dbReference type="ARBA" id="ARBA00006382"/>
    </source>
</evidence>
<sequence length="412" mass="43980">MTPIEQVNAYVHEAASLLELSDDLLTVLATSYREVTVQVPVRLDSGGLAVYRGYRVQHNGARGPYKGGIRYHPEADIDEVRALASLMTWKTALMGLPYGGAKGGVQCDPGAMSDGELERLTRRFTNAIGHVIGVQRDIPAPDVGTNAQTMAWMMDAYSGRYGHSPAIVTGKPLELGGAPGREAATGRGVVYCLAAACRRWKLDLSTLTVAVQGFGNVGSWATRELVERGARVVAVSDVSGGLHDERGLDVVALLERADRREPLASAAGHLGDSTTNAELLELDVDVLIPAALGGVLHEGNATSVQASIVVEAANHPTTPEADKLLQEAGVRILPDVLANAGGVTGSYFEWAQDIQVFQWKEDRFNAELCDVMERAFCETADFAEAKGVSMRQAAFAIGLERVAHASTLRGYV</sequence>
<accession>A0A6J4J4I4</accession>
<dbReference type="GO" id="GO:0000166">
    <property type="term" value="F:nucleotide binding"/>
    <property type="evidence" value="ECO:0007669"/>
    <property type="project" value="UniProtKB-KW"/>
</dbReference>
<evidence type="ECO:0000256" key="5">
    <source>
        <dbReference type="PIRSR" id="PIRSR000185-1"/>
    </source>
</evidence>
<dbReference type="Gene3D" id="3.40.50.720">
    <property type="entry name" value="NAD(P)-binding Rossmann-like Domain"/>
    <property type="match status" value="1"/>
</dbReference>
<dbReference type="PROSITE" id="PS00074">
    <property type="entry name" value="GLFV_DEHYDROGENASE"/>
    <property type="match status" value="1"/>
</dbReference>
<feature type="binding site" evidence="6">
    <location>
        <position position="216"/>
    </location>
    <ligand>
        <name>NAD(+)</name>
        <dbReference type="ChEBI" id="CHEBI:57540"/>
    </ligand>
</feature>
<evidence type="ECO:0000256" key="8">
    <source>
        <dbReference type="RuleBase" id="RU004417"/>
    </source>
</evidence>